<organism evidence="7 8">
    <name type="scientific">Hohenbuehelia grisea</name>
    <dbReference type="NCBI Taxonomy" id="104357"/>
    <lineage>
        <taxon>Eukaryota</taxon>
        <taxon>Fungi</taxon>
        <taxon>Dikarya</taxon>
        <taxon>Basidiomycota</taxon>
        <taxon>Agaricomycotina</taxon>
        <taxon>Agaricomycetes</taxon>
        <taxon>Agaricomycetidae</taxon>
        <taxon>Agaricales</taxon>
        <taxon>Pleurotineae</taxon>
        <taxon>Pleurotaceae</taxon>
        <taxon>Hohenbuehelia</taxon>
    </lineage>
</organism>
<dbReference type="Pfam" id="PF10075">
    <property type="entry name" value="CSN8_PSD8_EIF3K"/>
    <property type="match status" value="1"/>
</dbReference>
<evidence type="ECO:0000313" key="8">
    <source>
        <dbReference type="Proteomes" id="UP001556367"/>
    </source>
</evidence>
<dbReference type="InterPro" id="IPR033464">
    <property type="entry name" value="CSN8_PSD8_EIF3K"/>
</dbReference>
<protein>
    <recommendedName>
        <fullName evidence="6">CSN8/PSMD8/EIF3K domain-containing protein</fullName>
    </recommendedName>
</protein>
<keyword evidence="8" id="KW-1185">Reference proteome</keyword>
<gene>
    <name evidence="7" type="ORF">HGRIS_012981</name>
</gene>
<dbReference type="PANTHER" id="PTHR13339:SF0">
    <property type="entry name" value="COP9 SIGNALOSOME COMPLEX SUBUNIT 8"/>
    <property type="match status" value="1"/>
</dbReference>
<comment type="caution">
    <text evidence="7">The sequence shown here is derived from an EMBL/GenBank/DDBJ whole genome shotgun (WGS) entry which is preliminary data.</text>
</comment>
<evidence type="ECO:0000256" key="1">
    <source>
        <dbReference type="ARBA" id="ARBA00004123"/>
    </source>
</evidence>
<dbReference type="InterPro" id="IPR033205">
    <property type="entry name" value="COP9_CSN8"/>
</dbReference>
<evidence type="ECO:0000256" key="4">
    <source>
        <dbReference type="ARBA" id="ARBA00022790"/>
    </source>
</evidence>
<evidence type="ECO:0000256" key="5">
    <source>
        <dbReference type="ARBA" id="ARBA00023242"/>
    </source>
</evidence>
<dbReference type="PANTHER" id="PTHR13339">
    <property type="entry name" value="COP9 SIGNALOSOME COMPLEX SUBUNIT 8"/>
    <property type="match status" value="1"/>
</dbReference>
<proteinExistence type="predicted"/>
<accession>A0ABR3IU06</accession>
<sequence length="263" mass="28246">MSGGPPTPPPTTAVEIEDAAKADQVAVQPKVETSSVAALAIVPPRQDVYQVAFPAIVDLALRHSFKDLIQLAEGKDLNGDGDAHPTRFLISVPLVIAYLIVDDLAPARYVLARLPDALASHRLAKSLHALYLATKDRKHAQVYSLIGKLSTYASQPDFIEPKLGSLITTMLGTLSESFRQQTFALLGRAYTAIPLTLAQEYLGMSETQLIDVAEKSAWSYDITTQVFSPAAGPLSIRSNEYSSVPSTLGTFHSVADSAVKNEA</sequence>
<keyword evidence="5" id="KW-0539">Nucleus</keyword>
<keyword evidence="3" id="KW-0963">Cytoplasm</keyword>
<comment type="subcellular location">
    <subcellularLocation>
        <location evidence="2">Cytoplasm</location>
    </subcellularLocation>
    <subcellularLocation>
        <location evidence="1">Nucleus</location>
    </subcellularLocation>
</comment>
<evidence type="ECO:0000259" key="6">
    <source>
        <dbReference type="Pfam" id="PF10075"/>
    </source>
</evidence>
<dbReference type="EMBL" id="JASNQZ010000015">
    <property type="protein sequence ID" value="KAL0946812.1"/>
    <property type="molecule type" value="Genomic_DNA"/>
</dbReference>
<evidence type="ECO:0000256" key="2">
    <source>
        <dbReference type="ARBA" id="ARBA00004496"/>
    </source>
</evidence>
<name>A0ABR3IU06_9AGAR</name>
<dbReference type="Proteomes" id="UP001556367">
    <property type="component" value="Unassembled WGS sequence"/>
</dbReference>
<keyword evidence="4" id="KW-0736">Signalosome</keyword>
<feature type="domain" description="CSN8/PSMD8/EIF3K" evidence="6">
    <location>
        <begin position="96"/>
        <end position="228"/>
    </location>
</feature>
<evidence type="ECO:0000313" key="7">
    <source>
        <dbReference type="EMBL" id="KAL0946812.1"/>
    </source>
</evidence>
<evidence type="ECO:0000256" key="3">
    <source>
        <dbReference type="ARBA" id="ARBA00022490"/>
    </source>
</evidence>
<reference evidence="8" key="1">
    <citation type="submission" date="2024-06" db="EMBL/GenBank/DDBJ databases">
        <title>Multi-omics analyses provide insights into the biosynthesis of the anticancer antibiotic pleurotin in Hohenbuehelia grisea.</title>
        <authorList>
            <person name="Weaver J.A."/>
            <person name="Alberti F."/>
        </authorList>
    </citation>
    <scope>NUCLEOTIDE SEQUENCE [LARGE SCALE GENOMIC DNA]</scope>
    <source>
        <strain evidence="8">T-177</strain>
    </source>
</reference>